<dbReference type="EMBL" id="CAJVQA010019266">
    <property type="protein sequence ID" value="CAG8758224.1"/>
    <property type="molecule type" value="Genomic_DNA"/>
</dbReference>
<name>A0A9N9J050_9GLOM</name>
<evidence type="ECO:0000313" key="2">
    <source>
        <dbReference type="Proteomes" id="UP000789759"/>
    </source>
</evidence>
<organism evidence="1 2">
    <name type="scientific">Cetraspora pellucida</name>
    <dbReference type="NCBI Taxonomy" id="1433469"/>
    <lineage>
        <taxon>Eukaryota</taxon>
        <taxon>Fungi</taxon>
        <taxon>Fungi incertae sedis</taxon>
        <taxon>Mucoromycota</taxon>
        <taxon>Glomeromycotina</taxon>
        <taxon>Glomeromycetes</taxon>
        <taxon>Diversisporales</taxon>
        <taxon>Gigasporaceae</taxon>
        <taxon>Cetraspora</taxon>
    </lineage>
</organism>
<sequence>ALIEEFVIREIFKKQGLIDNKNLDNKNKKEEKVINNLISNNKGKKALEVIKKYLEQSQFATKNNIYLL</sequence>
<accession>A0A9N9J050</accession>
<keyword evidence="2" id="KW-1185">Reference proteome</keyword>
<dbReference type="Proteomes" id="UP000789759">
    <property type="component" value="Unassembled WGS sequence"/>
</dbReference>
<protein>
    <submittedName>
        <fullName evidence="1">24853_t:CDS:1</fullName>
    </submittedName>
</protein>
<proteinExistence type="predicted"/>
<reference evidence="1" key="1">
    <citation type="submission" date="2021-06" db="EMBL/GenBank/DDBJ databases">
        <authorList>
            <person name="Kallberg Y."/>
            <person name="Tangrot J."/>
            <person name="Rosling A."/>
        </authorList>
    </citation>
    <scope>NUCLEOTIDE SEQUENCE</scope>
    <source>
        <strain evidence="1">FL966</strain>
    </source>
</reference>
<comment type="caution">
    <text evidence="1">The sequence shown here is derived from an EMBL/GenBank/DDBJ whole genome shotgun (WGS) entry which is preliminary data.</text>
</comment>
<dbReference type="AlphaFoldDB" id="A0A9N9J050"/>
<evidence type="ECO:0000313" key="1">
    <source>
        <dbReference type="EMBL" id="CAG8758224.1"/>
    </source>
</evidence>
<feature type="non-terminal residue" evidence="1">
    <location>
        <position position="1"/>
    </location>
</feature>
<gene>
    <name evidence="1" type="ORF">CPELLU_LOCUS15135</name>
</gene>